<organism evidence="2 3">
    <name type="scientific">Rouxiella aceris</name>
    <dbReference type="NCBI Taxonomy" id="2703884"/>
    <lineage>
        <taxon>Bacteria</taxon>
        <taxon>Pseudomonadati</taxon>
        <taxon>Pseudomonadota</taxon>
        <taxon>Gammaproteobacteria</taxon>
        <taxon>Enterobacterales</taxon>
        <taxon>Yersiniaceae</taxon>
        <taxon>Rouxiella</taxon>
    </lineage>
</organism>
<evidence type="ECO:0000313" key="3">
    <source>
        <dbReference type="Proteomes" id="UP000585363"/>
    </source>
</evidence>
<dbReference type="InterPro" id="IPR036390">
    <property type="entry name" value="WH_DNA-bd_sf"/>
</dbReference>
<reference evidence="2 3" key="2">
    <citation type="submission" date="2020-06" db="EMBL/GenBank/DDBJ databases">
        <title>Polyphasic characterization of a Rahnella strain isolated from tree sap.</title>
        <authorList>
            <person name="Kim I.S."/>
        </authorList>
    </citation>
    <scope>NUCLEOTIDE SEQUENCE [LARGE SCALE GENOMIC DNA]</scope>
    <source>
        <strain evidence="2 3">SAP-1</strain>
    </source>
</reference>
<dbReference type="InterPro" id="IPR036388">
    <property type="entry name" value="WH-like_DNA-bd_sf"/>
</dbReference>
<dbReference type="Gene3D" id="3.30.420.40">
    <property type="match status" value="2"/>
</dbReference>
<dbReference type="Gene3D" id="1.10.10.10">
    <property type="entry name" value="Winged helix-like DNA-binding domain superfamily/Winged helix DNA-binding domain"/>
    <property type="match status" value="1"/>
</dbReference>
<dbReference type="EMBL" id="JAADJU010000003">
    <property type="protein sequence ID" value="NMP26452.1"/>
    <property type="molecule type" value="Genomic_DNA"/>
</dbReference>
<dbReference type="Proteomes" id="UP000585363">
    <property type="component" value="Unassembled WGS sequence"/>
</dbReference>
<dbReference type="PANTHER" id="PTHR18964:SF149">
    <property type="entry name" value="BIFUNCTIONAL UDP-N-ACETYLGLUCOSAMINE 2-EPIMERASE_N-ACETYLMANNOSAMINE KINASE"/>
    <property type="match status" value="1"/>
</dbReference>
<name>A0A848MHG6_9GAMM</name>
<reference evidence="2 3" key="1">
    <citation type="submission" date="2020-01" db="EMBL/GenBank/DDBJ databases">
        <authorList>
            <person name="Lee S.D."/>
        </authorList>
    </citation>
    <scope>NUCLEOTIDE SEQUENCE [LARGE SCALE GENOMIC DNA]</scope>
    <source>
        <strain evidence="2 3">SAP-1</strain>
    </source>
</reference>
<dbReference type="SUPFAM" id="SSF53067">
    <property type="entry name" value="Actin-like ATPase domain"/>
    <property type="match status" value="1"/>
</dbReference>
<dbReference type="CDD" id="cd23763">
    <property type="entry name" value="ASKHA_ATPase_ROK"/>
    <property type="match status" value="1"/>
</dbReference>
<evidence type="ECO:0000313" key="2">
    <source>
        <dbReference type="EMBL" id="NMP26452.1"/>
    </source>
</evidence>
<gene>
    <name evidence="2" type="ORF">GW590_06170</name>
</gene>
<dbReference type="SUPFAM" id="SSF46785">
    <property type="entry name" value="Winged helix' DNA-binding domain"/>
    <property type="match status" value="1"/>
</dbReference>
<evidence type="ECO:0000256" key="1">
    <source>
        <dbReference type="ARBA" id="ARBA00006479"/>
    </source>
</evidence>
<sequence>MNTPVTRTTREMKKSNVLLVVNALKALNSATKADLAAQTGLSVATCGTVLNNLCLTGEVLSLALDASSGGRPAQRYACNPDFFSVLSLYVEGNNSACRMSALISSATGDVLQQLDTVHPSLSLEHFFSYISDILTRYPNLQAMGIGLPGVIVNGVVASCDISLFNDLPLVPMLQEKFGVFVQVGNDMNYTAYGFYRSNCPQETAPVAYLLQPEGECTGCGMVINGRVLQGASHFAGEVSHIPLTPAADEQIAERLGKIVVTLVAVINPVMVALSGPQIQAQDLVAIRRYCQNHLPAQHLPTLIYRPSIEQDYLQGIAELTLESYNFHLAFER</sequence>
<dbReference type="InterPro" id="IPR000600">
    <property type="entry name" value="ROK"/>
</dbReference>
<dbReference type="Pfam" id="PF00480">
    <property type="entry name" value="ROK"/>
    <property type="match status" value="1"/>
</dbReference>
<dbReference type="PANTHER" id="PTHR18964">
    <property type="entry name" value="ROK (REPRESSOR, ORF, KINASE) FAMILY"/>
    <property type="match status" value="1"/>
</dbReference>
<comment type="similarity">
    <text evidence="1">Belongs to the ROK (NagC/XylR) family.</text>
</comment>
<protein>
    <submittedName>
        <fullName evidence="2">ROK family protein</fullName>
    </submittedName>
</protein>
<dbReference type="InterPro" id="IPR043129">
    <property type="entry name" value="ATPase_NBD"/>
</dbReference>
<dbReference type="RefSeq" id="WP_169402159.1">
    <property type="nucleotide sequence ID" value="NZ_JAADJU010000003.1"/>
</dbReference>
<proteinExistence type="inferred from homology"/>
<dbReference type="AlphaFoldDB" id="A0A848MHG6"/>
<accession>A0A848MHG6</accession>
<keyword evidence="3" id="KW-1185">Reference proteome</keyword>
<comment type="caution">
    <text evidence="2">The sequence shown here is derived from an EMBL/GenBank/DDBJ whole genome shotgun (WGS) entry which is preliminary data.</text>
</comment>